<keyword evidence="2" id="KW-0378">Hydrolase</keyword>
<proteinExistence type="inferred from homology"/>
<dbReference type="InterPro" id="IPR029021">
    <property type="entry name" value="Prot-tyrosine_phosphatase-like"/>
</dbReference>
<dbReference type="Pfam" id="PF00782">
    <property type="entry name" value="DSPc"/>
    <property type="match status" value="1"/>
</dbReference>
<dbReference type="InterPro" id="IPR052103">
    <property type="entry name" value="Dual_spec_Phospatases"/>
</dbReference>
<dbReference type="InterPro" id="IPR016130">
    <property type="entry name" value="Tyr_Pase_AS"/>
</dbReference>
<dbReference type="InterPro" id="IPR020422">
    <property type="entry name" value="TYR_PHOSPHATASE_DUAL_dom"/>
</dbReference>
<dbReference type="PANTHER" id="PTHR45961">
    <property type="entry name" value="IP21249P"/>
    <property type="match status" value="1"/>
</dbReference>
<organism evidence="7 8">
    <name type="scientific">Mesorhabditis belari</name>
    <dbReference type="NCBI Taxonomy" id="2138241"/>
    <lineage>
        <taxon>Eukaryota</taxon>
        <taxon>Metazoa</taxon>
        <taxon>Ecdysozoa</taxon>
        <taxon>Nematoda</taxon>
        <taxon>Chromadorea</taxon>
        <taxon>Rhabditida</taxon>
        <taxon>Rhabditina</taxon>
        <taxon>Rhabditomorpha</taxon>
        <taxon>Rhabditoidea</taxon>
        <taxon>Rhabditidae</taxon>
        <taxon>Mesorhabditinae</taxon>
        <taxon>Mesorhabditis</taxon>
    </lineage>
</organism>
<dbReference type="AlphaFoldDB" id="A0AAF3ED16"/>
<sequence>MSISFHVNPEYAMLSEIVPGLMICGVSALNAETMKSNKVTHIINATTEVPSLRSLGDIQRTKLWLEDTPQTYIYPHLELQSDQIRAILEDGGRVLVHCVAGVSRSASIVLAYLTKYYCRSLRDAYHLMKAKRPMVRPNLGFWRQLIAFEQNVKENPGSVRLVREESHDQLLPDVYLTDVIEARPTSPCDEERATDEGRTRRQSGKSNKFVPVLEPLAEIAEAAA</sequence>
<dbReference type="CDD" id="cd14514">
    <property type="entry name" value="DUSP14-like"/>
    <property type="match status" value="1"/>
</dbReference>
<comment type="similarity">
    <text evidence="1">Belongs to the protein-tyrosine phosphatase family. Non-receptor class dual specificity subfamily.</text>
</comment>
<evidence type="ECO:0000256" key="1">
    <source>
        <dbReference type="ARBA" id="ARBA00008601"/>
    </source>
</evidence>
<dbReference type="GO" id="GO:0004721">
    <property type="term" value="F:phosphoprotein phosphatase activity"/>
    <property type="evidence" value="ECO:0007669"/>
    <property type="project" value="UniProtKB-KW"/>
</dbReference>
<dbReference type="SUPFAM" id="SSF52799">
    <property type="entry name" value="(Phosphotyrosine protein) phosphatases II"/>
    <property type="match status" value="1"/>
</dbReference>
<dbReference type="PROSITE" id="PS50054">
    <property type="entry name" value="TYR_PHOSPHATASE_DUAL"/>
    <property type="match status" value="1"/>
</dbReference>
<dbReference type="PROSITE" id="PS00383">
    <property type="entry name" value="TYR_PHOSPHATASE_1"/>
    <property type="match status" value="1"/>
</dbReference>
<dbReference type="Gene3D" id="3.90.190.10">
    <property type="entry name" value="Protein tyrosine phosphatase superfamily"/>
    <property type="match status" value="1"/>
</dbReference>
<evidence type="ECO:0000313" key="8">
    <source>
        <dbReference type="WBParaSite" id="MBELARI_LOCUS11864"/>
    </source>
</evidence>
<dbReference type="PANTHER" id="PTHR45961:SF9">
    <property type="entry name" value="DUAL SPECIFICITY PROTEIN PHOSPHATASE 14"/>
    <property type="match status" value="1"/>
</dbReference>
<evidence type="ECO:0000256" key="2">
    <source>
        <dbReference type="ARBA" id="ARBA00022801"/>
    </source>
</evidence>
<evidence type="ECO:0000256" key="4">
    <source>
        <dbReference type="SAM" id="MobiDB-lite"/>
    </source>
</evidence>
<dbReference type="InterPro" id="IPR000340">
    <property type="entry name" value="Dual-sp_phosphatase_cat-dom"/>
</dbReference>
<keyword evidence="3" id="KW-0904">Protein phosphatase</keyword>
<feature type="domain" description="Tyrosine-protein phosphatase" evidence="5">
    <location>
        <begin position="13"/>
        <end position="154"/>
    </location>
</feature>
<dbReference type="WBParaSite" id="MBELARI_LOCUS2600">
    <property type="protein sequence ID" value="MBELARI_LOCUS2600"/>
    <property type="gene ID" value="MBELARI_LOCUS2600"/>
</dbReference>
<dbReference type="SMART" id="SM00195">
    <property type="entry name" value="DSPc"/>
    <property type="match status" value="1"/>
</dbReference>
<evidence type="ECO:0000313" key="7">
    <source>
        <dbReference type="Proteomes" id="UP000887575"/>
    </source>
</evidence>
<keyword evidence="7" id="KW-1185">Reference proteome</keyword>
<protein>
    <submittedName>
        <fullName evidence="8 9">Protein-tyrosine-phosphatase</fullName>
    </submittedName>
</protein>
<dbReference type="GO" id="GO:0005737">
    <property type="term" value="C:cytoplasm"/>
    <property type="evidence" value="ECO:0007669"/>
    <property type="project" value="TreeGrafter"/>
</dbReference>
<dbReference type="PROSITE" id="PS50056">
    <property type="entry name" value="TYR_PHOSPHATASE_2"/>
    <property type="match status" value="1"/>
</dbReference>
<evidence type="ECO:0000259" key="6">
    <source>
        <dbReference type="PROSITE" id="PS50056"/>
    </source>
</evidence>
<feature type="region of interest" description="Disordered" evidence="4">
    <location>
        <begin position="186"/>
        <end position="209"/>
    </location>
</feature>
<dbReference type="InterPro" id="IPR000387">
    <property type="entry name" value="Tyr_Pase_dom"/>
</dbReference>
<dbReference type="Proteomes" id="UP000887575">
    <property type="component" value="Unassembled WGS sequence"/>
</dbReference>
<evidence type="ECO:0000313" key="9">
    <source>
        <dbReference type="WBParaSite" id="MBELARI_LOCUS2600"/>
    </source>
</evidence>
<evidence type="ECO:0000259" key="5">
    <source>
        <dbReference type="PROSITE" id="PS50054"/>
    </source>
</evidence>
<evidence type="ECO:0000256" key="3">
    <source>
        <dbReference type="ARBA" id="ARBA00022912"/>
    </source>
</evidence>
<feature type="domain" description="Tyrosine specific protein phosphatases" evidence="6">
    <location>
        <begin position="82"/>
        <end position="133"/>
    </location>
</feature>
<accession>A0AAF3ED16</accession>
<name>A0AAF3ED16_9BILA</name>
<feature type="compositionally biased region" description="Basic and acidic residues" evidence="4">
    <location>
        <begin position="189"/>
        <end position="199"/>
    </location>
</feature>
<reference evidence="8 9" key="1">
    <citation type="submission" date="2024-02" db="UniProtKB">
        <authorList>
            <consortium name="WormBaseParasite"/>
        </authorList>
    </citation>
    <scope>IDENTIFICATION</scope>
</reference>
<dbReference type="WBParaSite" id="MBELARI_LOCUS11864">
    <property type="protein sequence ID" value="MBELARI_LOCUS11864"/>
    <property type="gene ID" value="MBELARI_LOCUS11864"/>
</dbReference>